<organism evidence="2 3">
    <name type="scientific">Eumeta variegata</name>
    <name type="common">Bagworm moth</name>
    <name type="synonym">Eumeta japonica</name>
    <dbReference type="NCBI Taxonomy" id="151549"/>
    <lineage>
        <taxon>Eukaryota</taxon>
        <taxon>Metazoa</taxon>
        <taxon>Ecdysozoa</taxon>
        <taxon>Arthropoda</taxon>
        <taxon>Hexapoda</taxon>
        <taxon>Insecta</taxon>
        <taxon>Pterygota</taxon>
        <taxon>Neoptera</taxon>
        <taxon>Endopterygota</taxon>
        <taxon>Lepidoptera</taxon>
        <taxon>Glossata</taxon>
        <taxon>Ditrysia</taxon>
        <taxon>Tineoidea</taxon>
        <taxon>Psychidae</taxon>
        <taxon>Oiketicinae</taxon>
        <taxon>Eumeta</taxon>
    </lineage>
</organism>
<accession>A0A4C1TYH1</accession>
<dbReference type="Proteomes" id="UP000299102">
    <property type="component" value="Unassembled WGS sequence"/>
</dbReference>
<keyword evidence="3" id="KW-1185">Reference proteome</keyword>
<evidence type="ECO:0000256" key="1">
    <source>
        <dbReference type="SAM" id="MobiDB-lite"/>
    </source>
</evidence>
<gene>
    <name evidence="2" type="ORF">EVAR_83362_1</name>
</gene>
<comment type="caution">
    <text evidence="2">The sequence shown here is derived from an EMBL/GenBank/DDBJ whole genome shotgun (WGS) entry which is preliminary data.</text>
</comment>
<dbReference type="AlphaFoldDB" id="A0A4C1TYH1"/>
<reference evidence="2 3" key="1">
    <citation type="journal article" date="2019" name="Commun. Biol.">
        <title>The bagworm genome reveals a unique fibroin gene that provides high tensile strength.</title>
        <authorList>
            <person name="Kono N."/>
            <person name="Nakamura H."/>
            <person name="Ohtoshi R."/>
            <person name="Tomita M."/>
            <person name="Numata K."/>
            <person name="Arakawa K."/>
        </authorList>
    </citation>
    <scope>NUCLEOTIDE SEQUENCE [LARGE SCALE GENOMIC DNA]</scope>
</reference>
<proteinExistence type="predicted"/>
<name>A0A4C1TYH1_EUMVA</name>
<dbReference type="EMBL" id="BGZK01000104">
    <property type="protein sequence ID" value="GBP19050.1"/>
    <property type="molecule type" value="Genomic_DNA"/>
</dbReference>
<evidence type="ECO:0000313" key="3">
    <source>
        <dbReference type="Proteomes" id="UP000299102"/>
    </source>
</evidence>
<feature type="compositionally biased region" description="Basic and acidic residues" evidence="1">
    <location>
        <begin position="47"/>
        <end position="56"/>
    </location>
</feature>
<protein>
    <submittedName>
        <fullName evidence="2">Uncharacterized protein</fullName>
    </submittedName>
</protein>
<evidence type="ECO:0000313" key="2">
    <source>
        <dbReference type="EMBL" id="GBP19050.1"/>
    </source>
</evidence>
<feature type="region of interest" description="Disordered" evidence="1">
    <location>
        <begin position="45"/>
        <end position="67"/>
    </location>
</feature>
<sequence>MSSPLLIARKAVTALVYGRRPASEVQALYVLFDFGNHAQTARVYSSDGRRGRDGLRRATQKAKARGNRALQIRTRLRRQYLISHISHIKLNPSGHQLVSALRARIGAGGIGSGAPGYGWRRI</sequence>